<comment type="caution">
    <text evidence="1">The sequence shown here is derived from an EMBL/GenBank/DDBJ whole genome shotgun (WGS) entry which is preliminary data.</text>
</comment>
<protein>
    <submittedName>
        <fullName evidence="1">Uncharacterized protein</fullName>
    </submittedName>
</protein>
<sequence length="59" mass="6526">MIAGLAATGCQASYTSIRQVDANRYHVTRVKQGFFKHYGTILECQARGDAMTCTELNDL</sequence>
<proteinExistence type="predicted"/>
<evidence type="ECO:0000313" key="2">
    <source>
        <dbReference type="Proteomes" id="UP000075420"/>
    </source>
</evidence>
<dbReference type="AlphaFoldDB" id="A0A150PCP9"/>
<dbReference type="Proteomes" id="UP000075420">
    <property type="component" value="Unassembled WGS sequence"/>
</dbReference>
<name>A0A150PCP9_SORCE</name>
<evidence type="ECO:0000313" key="1">
    <source>
        <dbReference type="EMBL" id="KYF53268.1"/>
    </source>
</evidence>
<dbReference type="EMBL" id="JELY01002209">
    <property type="protein sequence ID" value="KYF53268.1"/>
    <property type="molecule type" value="Genomic_DNA"/>
</dbReference>
<accession>A0A150PCP9</accession>
<reference evidence="1 2" key="1">
    <citation type="submission" date="2014-02" db="EMBL/GenBank/DDBJ databases">
        <title>The small core and large imbalanced accessory genome model reveals a collaborative survival strategy of Sorangium cellulosum strains in nature.</title>
        <authorList>
            <person name="Han K."/>
            <person name="Peng R."/>
            <person name="Blom J."/>
            <person name="Li Y.-Z."/>
        </authorList>
    </citation>
    <scope>NUCLEOTIDE SEQUENCE [LARGE SCALE GENOMIC DNA]</scope>
    <source>
        <strain evidence="1 2">So0157-25</strain>
    </source>
</reference>
<gene>
    <name evidence="1" type="ORF">BE08_41330</name>
</gene>
<organism evidence="1 2">
    <name type="scientific">Sorangium cellulosum</name>
    <name type="common">Polyangium cellulosum</name>
    <dbReference type="NCBI Taxonomy" id="56"/>
    <lineage>
        <taxon>Bacteria</taxon>
        <taxon>Pseudomonadati</taxon>
        <taxon>Myxococcota</taxon>
        <taxon>Polyangia</taxon>
        <taxon>Polyangiales</taxon>
        <taxon>Polyangiaceae</taxon>
        <taxon>Sorangium</taxon>
    </lineage>
</organism>